<dbReference type="Gene3D" id="2.30.30.100">
    <property type="match status" value="1"/>
</dbReference>
<sequence>MFSQERNFTDWQLTGFGDAPAFLFETIGSTHKLMKSMAASGEIAPGTLFVADSQSDGHGRHERTWDSPAGKNLYFNILIPLEGIPANHCAQITQIAALTFAETFNSIQESATIVDCAQSTIESSAQSANRDCASDPKITVKWPNDILYGKSKFCGILAEIVYVRPQQSGQQLAPQQRMPRPALSMGVGINVNSDPADYAHLNRAVTTLKAIFGHAINREKLLRALIGNLERAIGQFRAFGIRPWVEAWKRMDQFIGARGTIIVNNHCTDQNRDSGEGSIKKSGRIIDMNDDGSLLFECDDGTVETVISADLEI</sequence>
<reference evidence="3 4" key="1">
    <citation type="submission" date="2017-08" db="EMBL/GenBank/DDBJ databases">
        <authorList>
            <person name="de Groot N.N."/>
        </authorList>
    </citation>
    <scope>NUCLEOTIDE SEQUENCE [LARGE SCALE GENOMIC DNA]</scope>
    <source>
        <strain evidence="3 4">HM2</strain>
    </source>
</reference>
<evidence type="ECO:0000259" key="2">
    <source>
        <dbReference type="PROSITE" id="PS51733"/>
    </source>
</evidence>
<protein>
    <submittedName>
        <fullName evidence="3">BirA family transcriptional regulator, biotin operon repressor / biotin-[acetyl-CoA-carboxylase] ligase</fullName>
    </submittedName>
</protein>
<evidence type="ECO:0000313" key="3">
    <source>
        <dbReference type="EMBL" id="SUQ25062.1"/>
    </source>
</evidence>
<dbReference type="CDD" id="cd16442">
    <property type="entry name" value="BPL"/>
    <property type="match status" value="1"/>
</dbReference>
<name>A0A380S750_FIBSU</name>
<dbReference type="GO" id="GO:0004077">
    <property type="term" value="F:biotin--[biotin carboxyl-carrier protein] ligase activity"/>
    <property type="evidence" value="ECO:0007669"/>
    <property type="project" value="InterPro"/>
</dbReference>
<dbReference type="PROSITE" id="PS51733">
    <property type="entry name" value="BPL_LPL_CATALYTIC"/>
    <property type="match status" value="1"/>
</dbReference>
<dbReference type="Pfam" id="PF03099">
    <property type="entry name" value="BPL_LplA_LipB"/>
    <property type="match status" value="1"/>
</dbReference>
<keyword evidence="1 3" id="KW-0436">Ligase</keyword>
<feature type="domain" description="BPL/LPL catalytic" evidence="2">
    <location>
        <begin position="41"/>
        <end position="237"/>
    </location>
</feature>
<evidence type="ECO:0000313" key="4">
    <source>
        <dbReference type="Proteomes" id="UP000255423"/>
    </source>
</evidence>
<dbReference type="InterPro" id="IPR045864">
    <property type="entry name" value="aa-tRNA-synth_II/BPL/LPL"/>
</dbReference>
<dbReference type="Proteomes" id="UP000255423">
    <property type="component" value="Unassembled WGS sequence"/>
</dbReference>
<dbReference type="PANTHER" id="PTHR12835:SF5">
    <property type="entry name" value="BIOTIN--PROTEIN LIGASE"/>
    <property type="match status" value="1"/>
</dbReference>
<dbReference type="InterPro" id="IPR004143">
    <property type="entry name" value="BPL_LPL_catalytic"/>
</dbReference>
<dbReference type="EMBL" id="UHJL01000003">
    <property type="protein sequence ID" value="SUQ25062.1"/>
    <property type="molecule type" value="Genomic_DNA"/>
</dbReference>
<organism evidence="3 4">
    <name type="scientific">Fibrobacter succinogenes</name>
    <name type="common">Bacteroides succinogenes</name>
    <dbReference type="NCBI Taxonomy" id="833"/>
    <lineage>
        <taxon>Bacteria</taxon>
        <taxon>Pseudomonadati</taxon>
        <taxon>Fibrobacterota</taxon>
        <taxon>Fibrobacteria</taxon>
        <taxon>Fibrobacterales</taxon>
        <taxon>Fibrobacteraceae</taxon>
        <taxon>Fibrobacter</taxon>
    </lineage>
</organism>
<proteinExistence type="predicted"/>
<dbReference type="InterPro" id="IPR004408">
    <property type="entry name" value="Biotin_CoA_COase_ligase"/>
</dbReference>
<accession>A0A380S750</accession>
<dbReference type="GO" id="GO:0005737">
    <property type="term" value="C:cytoplasm"/>
    <property type="evidence" value="ECO:0007669"/>
    <property type="project" value="TreeGrafter"/>
</dbReference>
<dbReference type="AlphaFoldDB" id="A0A380S750"/>
<dbReference type="RefSeq" id="WP_109573372.1">
    <property type="nucleotide sequence ID" value="NZ_UHJL01000003.1"/>
</dbReference>
<dbReference type="Gene3D" id="3.30.930.10">
    <property type="entry name" value="Bira Bifunctional Protein, Domain 2"/>
    <property type="match status" value="1"/>
</dbReference>
<dbReference type="PANTHER" id="PTHR12835">
    <property type="entry name" value="BIOTIN PROTEIN LIGASE"/>
    <property type="match status" value="1"/>
</dbReference>
<gene>
    <name evidence="3" type="ORF">SAMN05661053_2479</name>
</gene>
<evidence type="ECO:0000256" key="1">
    <source>
        <dbReference type="ARBA" id="ARBA00022598"/>
    </source>
</evidence>
<dbReference type="SUPFAM" id="SSF55681">
    <property type="entry name" value="Class II aaRS and biotin synthetases"/>
    <property type="match status" value="1"/>
</dbReference>